<comment type="caution">
    <text evidence="1">The sequence shown here is derived from an EMBL/GenBank/DDBJ whole genome shotgun (WGS) entry which is preliminary data.</text>
</comment>
<proteinExistence type="predicted"/>
<evidence type="ECO:0000313" key="2">
    <source>
        <dbReference type="Proteomes" id="UP000281708"/>
    </source>
</evidence>
<organism evidence="1 2">
    <name type="scientific">Nocardioides mangrovicus</name>
    <dbReference type="NCBI Taxonomy" id="2478913"/>
    <lineage>
        <taxon>Bacteria</taxon>
        <taxon>Bacillati</taxon>
        <taxon>Actinomycetota</taxon>
        <taxon>Actinomycetes</taxon>
        <taxon>Propionibacteriales</taxon>
        <taxon>Nocardioidaceae</taxon>
        <taxon>Nocardioides</taxon>
    </lineage>
</organism>
<accession>A0A3L8NYD6</accession>
<dbReference type="EMBL" id="RDBE01000010">
    <property type="protein sequence ID" value="RLV47712.1"/>
    <property type="molecule type" value="Genomic_DNA"/>
</dbReference>
<sequence>MQIRDTFIEELLTKAGFPNSPDNRAVIADRLTSMVQMQCSSWLATIAGQAEADRRRLIWETNSAVGASGTKACSYILGDMLLWAAVFPAQMPTEMLTSLPDHVAGIMLESVGDSGTFWDWVST</sequence>
<keyword evidence="2" id="KW-1185">Reference proteome</keyword>
<name>A0A3L8NYD6_9ACTN</name>
<protein>
    <submittedName>
        <fullName evidence="1">Uncharacterized protein</fullName>
    </submittedName>
</protein>
<gene>
    <name evidence="1" type="ORF">D9V37_16315</name>
</gene>
<dbReference type="Proteomes" id="UP000281708">
    <property type="component" value="Unassembled WGS sequence"/>
</dbReference>
<reference evidence="1 2" key="1">
    <citation type="submission" date="2018-10" db="EMBL/GenBank/DDBJ databases">
        <title>Marmoricola sp. 4Q3S-7 whole genome shotgun sequence.</title>
        <authorList>
            <person name="Li F."/>
        </authorList>
    </citation>
    <scope>NUCLEOTIDE SEQUENCE [LARGE SCALE GENOMIC DNA]</scope>
    <source>
        <strain evidence="1 2">4Q3S-7</strain>
    </source>
</reference>
<evidence type="ECO:0000313" key="1">
    <source>
        <dbReference type="EMBL" id="RLV47712.1"/>
    </source>
</evidence>
<dbReference type="AlphaFoldDB" id="A0A3L8NYD6"/>